<dbReference type="EMBL" id="UGTA01000001">
    <property type="protein sequence ID" value="SUB59105.1"/>
    <property type="molecule type" value="Genomic_DNA"/>
</dbReference>
<organism evidence="2 3">
    <name type="scientific">Phocoenobacter uteri</name>
    <dbReference type="NCBI Taxonomy" id="146806"/>
    <lineage>
        <taxon>Bacteria</taxon>
        <taxon>Pseudomonadati</taxon>
        <taxon>Pseudomonadota</taxon>
        <taxon>Gammaproteobacteria</taxon>
        <taxon>Pasteurellales</taxon>
        <taxon>Pasteurellaceae</taxon>
        <taxon>Phocoenobacter</taxon>
    </lineage>
</organism>
<dbReference type="SUPFAM" id="SSF46955">
    <property type="entry name" value="Putative DNA-binding domain"/>
    <property type="match status" value="1"/>
</dbReference>
<dbReference type="AlphaFoldDB" id="A0A379DES1"/>
<name>A0A379DES1_9PAST</name>
<dbReference type="InterPro" id="IPR010260">
    <property type="entry name" value="AlpA"/>
</dbReference>
<proteinExistence type="predicted"/>
<evidence type="ECO:0000313" key="3">
    <source>
        <dbReference type="Proteomes" id="UP000255417"/>
    </source>
</evidence>
<sequence length="63" mass="7397">MNVNDTMVSKPKLCKMTTLSYPTIWRRIKAGRFPKPYPLSQNRVAWKLSEVQAWIEEQGKNVM</sequence>
<evidence type="ECO:0000313" key="1">
    <source>
        <dbReference type="EMBL" id="SUB59105.1"/>
    </source>
</evidence>
<dbReference type="Gene3D" id="1.10.238.160">
    <property type="match status" value="1"/>
</dbReference>
<dbReference type="EMBL" id="UGTA01000004">
    <property type="protein sequence ID" value="SUB76454.1"/>
    <property type="molecule type" value="Genomic_DNA"/>
</dbReference>
<evidence type="ECO:0000313" key="2">
    <source>
        <dbReference type="EMBL" id="SUB76454.1"/>
    </source>
</evidence>
<protein>
    <submittedName>
        <fullName evidence="2">Predicted transcriptional regulator</fullName>
    </submittedName>
</protein>
<reference evidence="2 3" key="1">
    <citation type="submission" date="2018-06" db="EMBL/GenBank/DDBJ databases">
        <authorList>
            <consortium name="Pathogen Informatics"/>
            <person name="Doyle S."/>
        </authorList>
    </citation>
    <scope>NUCLEOTIDE SEQUENCE [LARGE SCALE GENOMIC DNA]</scope>
    <source>
        <strain evidence="2 3">NCTC12872</strain>
    </source>
</reference>
<gene>
    <name evidence="1" type="ORF">NCTC12872_01080</name>
    <name evidence="2" type="ORF">NCTC12872_02085</name>
</gene>
<keyword evidence="3" id="KW-1185">Reference proteome</keyword>
<dbReference type="Proteomes" id="UP000255417">
    <property type="component" value="Unassembled WGS sequence"/>
</dbReference>
<accession>A0A379DES1</accession>
<dbReference type="InterPro" id="IPR009061">
    <property type="entry name" value="DNA-bd_dom_put_sf"/>
</dbReference>
<dbReference type="RefSeq" id="WP_174894763.1">
    <property type="nucleotide sequence ID" value="NZ_LWIF01000001.1"/>
</dbReference>
<dbReference type="Pfam" id="PF05930">
    <property type="entry name" value="Phage_AlpA"/>
    <property type="match status" value="1"/>
</dbReference>